<evidence type="ECO:0000313" key="1">
    <source>
        <dbReference type="EMBL" id="KKM04916.1"/>
    </source>
</evidence>
<comment type="caution">
    <text evidence="1">The sequence shown here is derived from an EMBL/GenBank/DDBJ whole genome shotgun (WGS) entry which is preliminary data.</text>
</comment>
<reference evidence="1" key="1">
    <citation type="journal article" date="2015" name="Nature">
        <title>Complex archaea that bridge the gap between prokaryotes and eukaryotes.</title>
        <authorList>
            <person name="Spang A."/>
            <person name="Saw J.H."/>
            <person name="Jorgensen S.L."/>
            <person name="Zaremba-Niedzwiedzka K."/>
            <person name="Martijn J."/>
            <person name="Lind A.E."/>
            <person name="van Eijk R."/>
            <person name="Schleper C."/>
            <person name="Guy L."/>
            <person name="Ettema T.J."/>
        </authorList>
    </citation>
    <scope>NUCLEOTIDE SEQUENCE</scope>
</reference>
<dbReference type="AlphaFoldDB" id="A0A0F9JGL7"/>
<proteinExistence type="predicted"/>
<name>A0A0F9JGL7_9ZZZZ</name>
<organism evidence="1">
    <name type="scientific">marine sediment metagenome</name>
    <dbReference type="NCBI Taxonomy" id="412755"/>
    <lineage>
        <taxon>unclassified sequences</taxon>
        <taxon>metagenomes</taxon>
        <taxon>ecological metagenomes</taxon>
    </lineage>
</organism>
<accession>A0A0F9JGL7</accession>
<dbReference type="EMBL" id="LAZR01016343">
    <property type="protein sequence ID" value="KKM04916.1"/>
    <property type="molecule type" value="Genomic_DNA"/>
</dbReference>
<protein>
    <submittedName>
        <fullName evidence="1">Uncharacterized protein</fullName>
    </submittedName>
</protein>
<sequence length="86" mass="9647">MDFLTRIADIETIGNDKFTDSGRIDEVLGSLRKAGRAGMKWCNCPEWQPGIDSIIGSQGLAYAHGIHYKRAIFTYCPWCGEHLEDV</sequence>
<gene>
    <name evidence="1" type="ORF">LCGC14_1759400</name>
</gene>